<evidence type="ECO:0000313" key="3">
    <source>
        <dbReference type="Proteomes" id="UP000315673"/>
    </source>
</evidence>
<reference evidence="2 3" key="1">
    <citation type="submission" date="2019-07" db="EMBL/GenBank/DDBJ databases">
        <title>Full genome sequence of Sphingomonas sp. 4R-6-7(HKS19).</title>
        <authorList>
            <person name="Im W.-T."/>
        </authorList>
    </citation>
    <scope>NUCLEOTIDE SEQUENCE [LARGE SCALE GENOMIC DNA]</scope>
    <source>
        <strain evidence="2 3">HKS19</strain>
    </source>
</reference>
<proteinExistence type="predicted"/>
<dbReference type="PANTHER" id="PTHR30006">
    <property type="entry name" value="THIAMINE-BINDING PERIPLASMIC PROTEIN-RELATED"/>
    <property type="match status" value="1"/>
</dbReference>
<dbReference type="Pfam" id="PF13416">
    <property type="entry name" value="SBP_bac_8"/>
    <property type="match status" value="1"/>
</dbReference>
<protein>
    <submittedName>
        <fullName evidence="2">ABC transporter substrate-binding protein</fullName>
    </submittedName>
</protein>
<organism evidence="2 3">
    <name type="scientific">Sphingomonas panacisoli</name>
    <dbReference type="NCBI Taxonomy" id="1813879"/>
    <lineage>
        <taxon>Bacteria</taxon>
        <taxon>Pseudomonadati</taxon>
        <taxon>Pseudomonadota</taxon>
        <taxon>Alphaproteobacteria</taxon>
        <taxon>Sphingomonadales</taxon>
        <taxon>Sphingomonadaceae</taxon>
        <taxon>Sphingomonas</taxon>
    </lineage>
</organism>
<dbReference type="EMBL" id="CP042306">
    <property type="protein sequence ID" value="QDZ07935.1"/>
    <property type="molecule type" value="Genomic_DNA"/>
</dbReference>
<dbReference type="GO" id="GO:0030288">
    <property type="term" value="C:outer membrane-bounded periplasmic space"/>
    <property type="evidence" value="ECO:0007669"/>
    <property type="project" value="TreeGrafter"/>
</dbReference>
<name>A0A5B8LJJ5_9SPHN</name>
<dbReference type="Proteomes" id="UP000315673">
    <property type="component" value="Chromosome"/>
</dbReference>
<dbReference type="PANTHER" id="PTHR30006:SF25">
    <property type="entry name" value="PHOSPHOGLYCERATE TRANSPORT REGULATORY PROTEIN PGTC"/>
    <property type="match status" value="1"/>
</dbReference>
<dbReference type="AlphaFoldDB" id="A0A5B8LJJ5"/>
<sequence>MADGLERSGQAPGQRRIILDEQYTRHDGSVRLTAPAYKQKPRVEKPGMDVRRDMIGWGMRMTAVSTPLLLLAACARGPAEPVPDGYPAAYADLERAADAERGLLIWSAIDKVKAGRLIADFQAIHPNVRVTYIEMPAREINDRIMAATATGGEIPDFLWSSAMDLQIKLVNDGYAQSYRSPERDNLPDWANWKDQAWGITAEPIVMVYNRAAIADAAMPRTHTDLTKFLERSAGKPGARVATSDPVSSAVGYLYLSQDQQATHDIWRLVRAMGANDVKLFTSAENVVRAVEAGDAAIGYNIVGSFALGEVERNQQLGMILPSDYTLLMSRIAVIPAAARHPNAAKVFLDFLLSRRGQTHLVDQDMPSVRADVRSLTRLQPEGLRPRAIRVGPGLLVDQDQLTRRYFLERWRTSLAKAQQ</sequence>
<dbReference type="OrthoDB" id="8673316at2"/>
<dbReference type="Gene3D" id="3.40.190.10">
    <property type="entry name" value="Periplasmic binding protein-like II"/>
    <property type="match status" value="2"/>
</dbReference>
<keyword evidence="1" id="KW-0732">Signal</keyword>
<dbReference type="InterPro" id="IPR006059">
    <property type="entry name" value="SBP"/>
</dbReference>
<evidence type="ECO:0000313" key="2">
    <source>
        <dbReference type="EMBL" id="QDZ07935.1"/>
    </source>
</evidence>
<keyword evidence="3" id="KW-1185">Reference proteome</keyword>
<evidence type="ECO:0000256" key="1">
    <source>
        <dbReference type="ARBA" id="ARBA00022729"/>
    </source>
</evidence>
<gene>
    <name evidence="2" type="ORF">FPZ24_10935</name>
</gene>
<accession>A0A5B8LJJ5</accession>
<dbReference type="SUPFAM" id="SSF53850">
    <property type="entry name" value="Periplasmic binding protein-like II"/>
    <property type="match status" value="1"/>
</dbReference>
<dbReference type="KEGG" id="spai:FPZ24_10935"/>